<proteinExistence type="predicted"/>
<organism evidence="1 2">
    <name type="scientific">Acrasis kona</name>
    <dbReference type="NCBI Taxonomy" id="1008807"/>
    <lineage>
        <taxon>Eukaryota</taxon>
        <taxon>Discoba</taxon>
        <taxon>Heterolobosea</taxon>
        <taxon>Tetramitia</taxon>
        <taxon>Eutetramitia</taxon>
        <taxon>Acrasidae</taxon>
        <taxon>Acrasis</taxon>
    </lineage>
</organism>
<dbReference type="AlphaFoldDB" id="A0AAW2ZIL2"/>
<accession>A0AAW2ZIL2</accession>
<name>A0AAW2ZIL2_9EUKA</name>
<comment type="caution">
    <text evidence="1">The sequence shown here is derived from an EMBL/GenBank/DDBJ whole genome shotgun (WGS) entry which is preliminary data.</text>
</comment>
<dbReference type="EMBL" id="JAOPGA020001475">
    <property type="protein sequence ID" value="KAL0488813.1"/>
    <property type="molecule type" value="Genomic_DNA"/>
</dbReference>
<dbReference type="Proteomes" id="UP001431209">
    <property type="component" value="Unassembled WGS sequence"/>
</dbReference>
<evidence type="ECO:0000313" key="1">
    <source>
        <dbReference type="EMBL" id="KAL0488813.1"/>
    </source>
</evidence>
<sequence length="95" mass="11575">MKSNHGDEDVIPTCRQEVAHWIRKYQNNHNDSKAFWKLRCYLNWCEKQDRQDVLIRFKDCCASDSENIEHRLREEGWMSMSKQEVVQRANRYLNN</sequence>
<protein>
    <submittedName>
        <fullName evidence="1">Lon2</fullName>
    </submittedName>
</protein>
<gene>
    <name evidence="1" type="ORF">AKO1_003879</name>
</gene>
<reference evidence="1 2" key="1">
    <citation type="submission" date="2024-03" db="EMBL/GenBank/DDBJ databases">
        <title>The Acrasis kona genome and developmental transcriptomes reveal deep origins of eukaryotic multicellular pathways.</title>
        <authorList>
            <person name="Sheikh S."/>
            <person name="Fu C.-J."/>
            <person name="Brown M.W."/>
            <person name="Baldauf S.L."/>
        </authorList>
    </citation>
    <scope>NUCLEOTIDE SEQUENCE [LARGE SCALE GENOMIC DNA]</scope>
    <source>
        <strain evidence="1 2">ATCC MYA-3509</strain>
    </source>
</reference>
<keyword evidence="2" id="KW-1185">Reference proteome</keyword>
<evidence type="ECO:0000313" key="2">
    <source>
        <dbReference type="Proteomes" id="UP001431209"/>
    </source>
</evidence>